<dbReference type="SUPFAM" id="SSF52833">
    <property type="entry name" value="Thioredoxin-like"/>
    <property type="match status" value="1"/>
</dbReference>
<comment type="caution">
    <text evidence="5">The sequence shown here is derived from an EMBL/GenBank/DDBJ whole genome shotgun (WGS) entry which is preliminary data.</text>
</comment>
<dbReference type="Gene3D" id="3.40.30.10">
    <property type="entry name" value="Glutaredoxin"/>
    <property type="match status" value="1"/>
</dbReference>
<evidence type="ECO:0000259" key="4">
    <source>
        <dbReference type="Pfam" id="PF13511"/>
    </source>
</evidence>
<evidence type="ECO:0000313" key="6">
    <source>
        <dbReference type="Proteomes" id="UP001500547"/>
    </source>
</evidence>
<evidence type="ECO:0000259" key="3">
    <source>
        <dbReference type="Pfam" id="PF00462"/>
    </source>
</evidence>
<feature type="domain" description="DUF4124" evidence="4">
    <location>
        <begin position="8"/>
        <end position="44"/>
    </location>
</feature>
<evidence type="ECO:0000256" key="1">
    <source>
        <dbReference type="SAM" id="MobiDB-lite"/>
    </source>
</evidence>
<dbReference type="Pfam" id="PF13511">
    <property type="entry name" value="DUF4124"/>
    <property type="match status" value="1"/>
</dbReference>
<name>A0ABP9QTP8_9RHOO</name>
<feature type="compositionally biased region" description="Polar residues" evidence="1">
    <location>
        <begin position="48"/>
        <end position="58"/>
    </location>
</feature>
<feature type="region of interest" description="Disordered" evidence="1">
    <location>
        <begin position="33"/>
        <end position="64"/>
    </location>
</feature>
<dbReference type="PROSITE" id="PS51354">
    <property type="entry name" value="GLUTAREDOXIN_2"/>
    <property type="match status" value="1"/>
</dbReference>
<dbReference type="InterPro" id="IPR025392">
    <property type="entry name" value="DUF4124"/>
</dbReference>
<protein>
    <recommendedName>
        <fullName evidence="7">DUF4124 domain-containing protein</fullName>
    </recommendedName>
</protein>
<reference evidence="6" key="1">
    <citation type="journal article" date="2019" name="Int. J. Syst. Evol. Microbiol.">
        <title>The Global Catalogue of Microorganisms (GCM) 10K type strain sequencing project: providing services to taxonomists for standard genome sequencing and annotation.</title>
        <authorList>
            <consortium name="The Broad Institute Genomics Platform"/>
            <consortium name="The Broad Institute Genome Sequencing Center for Infectious Disease"/>
            <person name="Wu L."/>
            <person name="Ma J."/>
        </authorList>
    </citation>
    <scope>NUCLEOTIDE SEQUENCE [LARGE SCALE GENOMIC DNA]</scope>
    <source>
        <strain evidence="6">JCM 18715</strain>
    </source>
</reference>
<dbReference type="InterPro" id="IPR002109">
    <property type="entry name" value="Glutaredoxin"/>
</dbReference>
<keyword evidence="6" id="KW-1185">Reference proteome</keyword>
<feature type="chain" id="PRO_5045629807" description="DUF4124 domain-containing protein" evidence="2">
    <location>
        <begin position="20"/>
        <end position="153"/>
    </location>
</feature>
<feature type="signal peptide" evidence="2">
    <location>
        <begin position="1"/>
        <end position="19"/>
    </location>
</feature>
<evidence type="ECO:0000313" key="5">
    <source>
        <dbReference type="EMBL" id="GAA5167342.1"/>
    </source>
</evidence>
<sequence>MKALLALLTCLMVAQTAVAQVYRWVDKDGKVHYGDQPPPELKSEKPNLPSNSVGQQEGSYEANKAAQAAPVTLYTAPDCKDLCDKARALLKKRKVPFSEKSVTSKEQLAQLGKLTGSKEPQAPSVTIGSKAIEGFSEGGWNGALDTAGYPKAP</sequence>
<dbReference type="RefSeq" id="WP_345533401.1">
    <property type="nucleotide sequence ID" value="NZ_BAABLD010000008.1"/>
</dbReference>
<gene>
    <name evidence="5" type="ORF">GCM10025770_25840</name>
</gene>
<dbReference type="Proteomes" id="UP001500547">
    <property type="component" value="Unassembled WGS sequence"/>
</dbReference>
<accession>A0ABP9QTP8</accession>
<organism evidence="5 6">
    <name type="scientific">Viridibacterium curvum</name>
    <dbReference type="NCBI Taxonomy" id="1101404"/>
    <lineage>
        <taxon>Bacteria</taxon>
        <taxon>Pseudomonadati</taxon>
        <taxon>Pseudomonadota</taxon>
        <taxon>Betaproteobacteria</taxon>
        <taxon>Rhodocyclales</taxon>
        <taxon>Rhodocyclaceae</taxon>
        <taxon>Viridibacterium</taxon>
    </lineage>
</organism>
<evidence type="ECO:0008006" key="7">
    <source>
        <dbReference type="Google" id="ProtNLM"/>
    </source>
</evidence>
<proteinExistence type="predicted"/>
<dbReference type="CDD" id="cd02976">
    <property type="entry name" value="NrdH"/>
    <property type="match status" value="1"/>
</dbReference>
<feature type="domain" description="Glutaredoxin" evidence="3">
    <location>
        <begin position="71"/>
        <end position="131"/>
    </location>
</feature>
<dbReference type="InterPro" id="IPR036249">
    <property type="entry name" value="Thioredoxin-like_sf"/>
</dbReference>
<evidence type="ECO:0000256" key="2">
    <source>
        <dbReference type="SAM" id="SignalP"/>
    </source>
</evidence>
<dbReference type="EMBL" id="BAABLD010000008">
    <property type="protein sequence ID" value="GAA5167342.1"/>
    <property type="molecule type" value="Genomic_DNA"/>
</dbReference>
<keyword evidence="2" id="KW-0732">Signal</keyword>
<dbReference type="Pfam" id="PF00462">
    <property type="entry name" value="Glutaredoxin"/>
    <property type="match status" value="1"/>
</dbReference>